<evidence type="ECO:0000256" key="5">
    <source>
        <dbReference type="ARBA" id="ARBA00022553"/>
    </source>
</evidence>
<dbReference type="InterPro" id="IPR003660">
    <property type="entry name" value="HAMP_dom"/>
</dbReference>
<dbReference type="SUPFAM" id="SSF158472">
    <property type="entry name" value="HAMP domain-like"/>
    <property type="match status" value="1"/>
</dbReference>
<dbReference type="SMART" id="SM00304">
    <property type="entry name" value="HAMP"/>
    <property type="match status" value="1"/>
</dbReference>
<keyword evidence="13 14" id="KW-0472">Membrane</keyword>
<dbReference type="Proteomes" id="UP000013986">
    <property type="component" value="Unassembled WGS sequence"/>
</dbReference>
<dbReference type="SMART" id="SM00387">
    <property type="entry name" value="HATPase_c"/>
    <property type="match status" value="1"/>
</dbReference>
<protein>
    <recommendedName>
        <fullName evidence="3">histidine kinase</fullName>
        <ecNumber evidence="3">2.7.13.3</ecNumber>
    </recommendedName>
</protein>
<dbReference type="InterPro" id="IPR003594">
    <property type="entry name" value="HATPase_dom"/>
</dbReference>
<dbReference type="InterPro" id="IPR004358">
    <property type="entry name" value="Sig_transdc_His_kin-like_C"/>
</dbReference>
<evidence type="ECO:0000313" key="17">
    <source>
        <dbReference type="EMBL" id="EOQ72855.1"/>
    </source>
</evidence>
<name>R8YTV2_9GAMM</name>
<evidence type="ECO:0000256" key="3">
    <source>
        <dbReference type="ARBA" id="ARBA00012438"/>
    </source>
</evidence>
<keyword evidence="8" id="KW-0547">Nucleotide-binding</keyword>
<dbReference type="Gene3D" id="6.10.340.10">
    <property type="match status" value="1"/>
</dbReference>
<dbReference type="SMART" id="SM00388">
    <property type="entry name" value="HisKA"/>
    <property type="match status" value="1"/>
</dbReference>
<keyword evidence="10" id="KW-0067">ATP-binding</keyword>
<dbReference type="InterPro" id="IPR036890">
    <property type="entry name" value="HATPase_C_sf"/>
</dbReference>
<proteinExistence type="predicted"/>
<evidence type="ECO:0000256" key="2">
    <source>
        <dbReference type="ARBA" id="ARBA00004651"/>
    </source>
</evidence>
<dbReference type="AlphaFoldDB" id="R8YTV2"/>
<keyword evidence="6" id="KW-0808">Transferase</keyword>
<dbReference type="OrthoDB" id="9804645at2"/>
<dbReference type="SUPFAM" id="SSF47384">
    <property type="entry name" value="Homodimeric domain of signal transducing histidine kinase"/>
    <property type="match status" value="1"/>
</dbReference>
<dbReference type="PROSITE" id="PS50109">
    <property type="entry name" value="HIS_KIN"/>
    <property type="match status" value="1"/>
</dbReference>
<comment type="subcellular location">
    <subcellularLocation>
        <location evidence="2">Cell membrane</location>
        <topology evidence="2">Multi-pass membrane protein</topology>
    </subcellularLocation>
</comment>
<dbReference type="Gene3D" id="1.10.287.130">
    <property type="match status" value="1"/>
</dbReference>
<dbReference type="InterPro" id="IPR036097">
    <property type="entry name" value="HisK_dim/P_sf"/>
</dbReference>
<sequence>MNNKFGINKQLFIAFSMVNLSITFLAIFVGYCVYKYAIGNGWISLSSLQGDFIDFHIVDWIWLFVVGLSGSIISLIIGMQLAKRFIVPINSLSNAANKISEGDLSARANDQQIHSSEISRLILNFNGMAQKLEDSVHNAQVWNAAIAHELRTPITILQGRLQGIVDGVFIAEPNLMRSLLNQVEGLSYLVEDLRTISLFENNQLKLNIESIDFLKCVEKIVQMFEEKLIQAKITIVSDISHDSVWCDSRRIEQVLIALIDNAVRYSNSGVLKIKSSVERDQWTLEILDEGPGIPLEYQKELFNPFYRVEQSRNKALGGTGLGLAVVQAIVLAHSGTIRYQNRNNRSVFTITLPMFNKSNT</sequence>
<keyword evidence="11 14" id="KW-1133">Transmembrane helix</keyword>
<dbReference type="Pfam" id="PF00672">
    <property type="entry name" value="HAMP"/>
    <property type="match status" value="1"/>
</dbReference>
<dbReference type="FunFam" id="3.30.565.10:FF:000006">
    <property type="entry name" value="Sensor histidine kinase WalK"/>
    <property type="match status" value="1"/>
</dbReference>
<feature type="domain" description="Histidine kinase" evidence="15">
    <location>
        <begin position="145"/>
        <end position="356"/>
    </location>
</feature>
<dbReference type="PANTHER" id="PTHR45528">
    <property type="entry name" value="SENSOR HISTIDINE KINASE CPXA"/>
    <property type="match status" value="1"/>
</dbReference>
<comment type="catalytic activity">
    <reaction evidence="1">
        <text>ATP + protein L-histidine = ADP + protein N-phospho-L-histidine.</text>
        <dbReference type="EC" id="2.7.13.3"/>
    </reaction>
</comment>
<dbReference type="SUPFAM" id="SSF55874">
    <property type="entry name" value="ATPase domain of HSP90 chaperone/DNA topoisomerase II/histidine kinase"/>
    <property type="match status" value="1"/>
</dbReference>
<dbReference type="PROSITE" id="PS50885">
    <property type="entry name" value="HAMP"/>
    <property type="match status" value="1"/>
</dbReference>
<dbReference type="HOGENOM" id="CLU_000445_89_3_6"/>
<dbReference type="PANTHER" id="PTHR45528:SF1">
    <property type="entry name" value="SENSOR HISTIDINE KINASE CPXA"/>
    <property type="match status" value="1"/>
</dbReference>
<evidence type="ECO:0000256" key="8">
    <source>
        <dbReference type="ARBA" id="ARBA00022741"/>
    </source>
</evidence>
<keyword evidence="7 14" id="KW-0812">Transmembrane</keyword>
<evidence type="ECO:0000259" key="16">
    <source>
        <dbReference type="PROSITE" id="PS50885"/>
    </source>
</evidence>
<dbReference type="Gene3D" id="3.30.565.10">
    <property type="entry name" value="Histidine kinase-like ATPase, C-terminal domain"/>
    <property type="match status" value="1"/>
</dbReference>
<dbReference type="InterPro" id="IPR005467">
    <property type="entry name" value="His_kinase_dom"/>
</dbReference>
<evidence type="ECO:0000256" key="13">
    <source>
        <dbReference type="ARBA" id="ARBA00023136"/>
    </source>
</evidence>
<feature type="transmembrane region" description="Helical" evidence="14">
    <location>
        <begin position="57"/>
        <end position="77"/>
    </location>
</feature>
<dbReference type="Pfam" id="PF02518">
    <property type="entry name" value="HATPase_c"/>
    <property type="match status" value="1"/>
</dbReference>
<evidence type="ECO:0000259" key="15">
    <source>
        <dbReference type="PROSITE" id="PS50109"/>
    </source>
</evidence>
<keyword evidence="4" id="KW-1003">Cell membrane</keyword>
<evidence type="ECO:0000256" key="14">
    <source>
        <dbReference type="SAM" id="Phobius"/>
    </source>
</evidence>
<dbReference type="EC" id="2.7.13.3" evidence="3"/>
<feature type="domain" description="HAMP" evidence="16">
    <location>
        <begin position="83"/>
        <end position="137"/>
    </location>
</feature>
<feature type="transmembrane region" description="Helical" evidence="14">
    <location>
        <begin position="12"/>
        <end position="37"/>
    </location>
</feature>
<evidence type="ECO:0000256" key="9">
    <source>
        <dbReference type="ARBA" id="ARBA00022777"/>
    </source>
</evidence>
<keyword evidence="9" id="KW-0418">Kinase</keyword>
<keyword evidence="5" id="KW-0597">Phosphoprotein</keyword>
<dbReference type="CDD" id="cd06225">
    <property type="entry name" value="HAMP"/>
    <property type="match status" value="1"/>
</dbReference>
<evidence type="ECO:0000313" key="18">
    <source>
        <dbReference type="Proteomes" id="UP000013986"/>
    </source>
</evidence>
<dbReference type="EMBL" id="APQO01000006">
    <property type="protein sequence ID" value="EOQ72855.1"/>
    <property type="molecule type" value="Genomic_DNA"/>
</dbReference>
<comment type="caution">
    <text evidence="17">The sequence shown here is derived from an EMBL/GenBank/DDBJ whole genome shotgun (WGS) entry which is preliminary data.</text>
</comment>
<dbReference type="GO" id="GO:0005886">
    <property type="term" value="C:plasma membrane"/>
    <property type="evidence" value="ECO:0007669"/>
    <property type="project" value="UniProtKB-SubCell"/>
</dbReference>
<dbReference type="NCBIfam" id="NF012226">
    <property type="entry name" value="AdeS_HK"/>
    <property type="match status" value="1"/>
</dbReference>
<dbReference type="PRINTS" id="PR00344">
    <property type="entry name" value="BCTRLSENSOR"/>
</dbReference>
<evidence type="ECO:0000256" key="10">
    <source>
        <dbReference type="ARBA" id="ARBA00022840"/>
    </source>
</evidence>
<dbReference type="InterPro" id="IPR003661">
    <property type="entry name" value="HisK_dim/P_dom"/>
</dbReference>
<evidence type="ECO:0000256" key="11">
    <source>
        <dbReference type="ARBA" id="ARBA00022989"/>
    </source>
</evidence>
<evidence type="ECO:0000256" key="12">
    <source>
        <dbReference type="ARBA" id="ARBA00023012"/>
    </source>
</evidence>
<evidence type="ECO:0000256" key="6">
    <source>
        <dbReference type="ARBA" id="ARBA00022679"/>
    </source>
</evidence>
<dbReference type="GO" id="GO:0000155">
    <property type="term" value="F:phosphorelay sensor kinase activity"/>
    <property type="evidence" value="ECO:0007669"/>
    <property type="project" value="InterPro"/>
</dbReference>
<evidence type="ECO:0000256" key="7">
    <source>
        <dbReference type="ARBA" id="ARBA00022692"/>
    </source>
</evidence>
<dbReference type="InterPro" id="IPR050398">
    <property type="entry name" value="HssS/ArlS-like"/>
</dbReference>
<evidence type="ECO:0000256" key="1">
    <source>
        <dbReference type="ARBA" id="ARBA00000085"/>
    </source>
</evidence>
<reference evidence="17 18" key="1">
    <citation type="submission" date="2013-02" db="EMBL/GenBank/DDBJ databases">
        <title>The Genome Sequence of Acinetobacter pittii ANC 4052.</title>
        <authorList>
            <consortium name="The Broad Institute Genome Sequencing Platform"/>
            <consortium name="The Broad Institute Genome Sequencing Center for Infectious Disease"/>
            <person name="Cerqueira G."/>
            <person name="Feldgarden M."/>
            <person name="Courvalin P."/>
            <person name="Perichon B."/>
            <person name="Grillot-Courvalin C."/>
            <person name="Clermont D."/>
            <person name="Rocha E."/>
            <person name="Yoon E.-J."/>
            <person name="Nemec A."/>
            <person name="Walker B."/>
            <person name="Young S.K."/>
            <person name="Zeng Q."/>
            <person name="Gargeya S."/>
            <person name="Fitzgerald M."/>
            <person name="Haas B."/>
            <person name="Abouelleil A."/>
            <person name="Alvarado L."/>
            <person name="Arachchi H.M."/>
            <person name="Berlin A.M."/>
            <person name="Chapman S.B."/>
            <person name="Dewar J."/>
            <person name="Goldberg J."/>
            <person name="Griggs A."/>
            <person name="Gujja S."/>
            <person name="Hansen M."/>
            <person name="Howarth C."/>
            <person name="Imamovic A."/>
            <person name="Larimer J."/>
            <person name="McCowan C."/>
            <person name="Murphy C."/>
            <person name="Neiman D."/>
            <person name="Pearson M."/>
            <person name="Priest M."/>
            <person name="Roberts A."/>
            <person name="Saif S."/>
            <person name="Shea T."/>
            <person name="Sisk P."/>
            <person name="Sykes S."/>
            <person name="Wortman J."/>
            <person name="Nusbaum C."/>
            <person name="Birren B."/>
        </authorList>
    </citation>
    <scope>NUCLEOTIDE SEQUENCE [LARGE SCALE GENOMIC DNA]</scope>
    <source>
        <strain evidence="17 18">ANC 4052</strain>
    </source>
</reference>
<dbReference type="PATRIC" id="fig|1217689.3.peg.2742"/>
<dbReference type="CDD" id="cd00082">
    <property type="entry name" value="HisKA"/>
    <property type="match status" value="1"/>
</dbReference>
<gene>
    <name evidence="17" type="ORF">F929_02790</name>
</gene>
<organism evidence="17 18">
    <name type="scientific">Acinetobacter lactucae</name>
    <dbReference type="NCBI Taxonomy" id="1785128"/>
    <lineage>
        <taxon>Bacteria</taxon>
        <taxon>Pseudomonadati</taxon>
        <taxon>Pseudomonadota</taxon>
        <taxon>Gammaproteobacteria</taxon>
        <taxon>Moraxellales</taxon>
        <taxon>Moraxellaceae</taxon>
        <taxon>Acinetobacter</taxon>
        <taxon>Acinetobacter calcoaceticus/baumannii complex</taxon>
    </lineage>
</organism>
<keyword evidence="12" id="KW-0902">Two-component regulatory system</keyword>
<evidence type="ECO:0000256" key="4">
    <source>
        <dbReference type="ARBA" id="ARBA00022475"/>
    </source>
</evidence>
<accession>R8YTV2</accession>
<dbReference type="RefSeq" id="WP_016145432.1">
    <property type="nucleotide sequence ID" value="NZ_KB976991.1"/>
</dbReference>
<dbReference type="GO" id="GO:0005524">
    <property type="term" value="F:ATP binding"/>
    <property type="evidence" value="ECO:0007669"/>
    <property type="project" value="UniProtKB-KW"/>
</dbReference>